<dbReference type="CDD" id="cd00093">
    <property type="entry name" value="HTH_XRE"/>
    <property type="match status" value="1"/>
</dbReference>
<dbReference type="Pfam" id="PF01381">
    <property type="entry name" value="HTH_3"/>
    <property type="match status" value="1"/>
</dbReference>
<dbReference type="GO" id="GO:0003677">
    <property type="term" value="F:DNA binding"/>
    <property type="evidence" value="ECO:0007669"/>
    <property type="project" value="InterPro"/>
</dbReference>
<dbReference type="RefSeq" id="WP_154872973.1">
    <property type="nucleotide sequence ID" value="NZ_QXWP01000009.1"/>
</dbReference>
<dbReference type="SMART" id="SM00530">
    <property type="entry name" value="HTH_XRE"/>
    <property type="match status" value="1"/>
</dbReference>
<accession>A0AB36BJT7</accession>
<name>A0AB36BJT7_STAWA</name>
<protein>
    <submittedName>
        <fullName evidence="2">XRE family transcriptional regulator</fullName>
    </submittedName>
</protein>
<evidence type="ECO:0000259" key="1">
    <source>
        <dbReference type="PROSITE" id="PS50943"/>
    </source>
</evidence>
<evidence type="ECO:0000313" key="2">
    <source>
        <dbReference type="EMBL" id="NBH31649.1"/>
    </source>
</evidence>
<gene>
    <name evidence="2" type="ORF">D3Z30_11760</name>
</gene>
<dbReference type="InterPro" id="IPR001387">
    <property type="entry name" value="Cro/C1-type_HTH"/>
</dbReference>
<reference evidence="2 3" key="1">
    <citation type="submission" date="2018-08" db="EMBL/GenBank/DDBJ databases">
        <title>Murine metabolic-syndrome-specific gut microbial biobank.</title>
        <authorList>
            <person name="Liu C."/>
        </authorList>
    </citation>
    <scope>NUCLEOTIDE SEQUENCE [LARGE SCALE GENOMIC DNA]</scope>
    <source>
        <strain evidence="2 3">1XD21-27</strain>
    </source>
</reference>
<dbReference type="Gene3D" id="1.10.260.40">
    <property type="entry name" value="lambda repressor-like DNA-binding domains"/>
    <property type="match status" value="1"/>
</dbReference>
<organism evidence="2 3">
    <name type="scientific">Staphylococcus warneri</name>
    <dbReference type="NCBI Taxonomy" id="1292"/>
    <lineage>
        <taxon>Bacteria</taxon>
        <taxon>Bacillati</taxon>
        <taxon>Bacillota</taxon>
        <taxon>Bacilli</taxon>
        <taxon>Bacillales</taxon>
        <taxon>Staphylococcaceae</taxon>
        <taxon>Staphylococcus</taxon>
    </lineage>
</organism>
<dbReference type="AlphaFoldDB" id="A0AB36BJT7"/>
<feature type="domain" description="HTH cro/C1-type" evidence="1">
    <location>
        <begin position="20"/>
        <end position="75"/>
    </location>
</feature>
<dbReference type="Proteomes" id="UP000481807">
    <property type="component" value="Unassembled WGS sequence"/>
</dbReference>
<sequence>MNLEHDYEAELLCKYIASELKQIRKMRKILVDDVAFELGMSNSYLSNIENHHRPKLSLYMYIMLANYYDVPFEDIVKNAKMKKEIDDKFR</sequence>
<dbReference type="EMBL" id="QXWP01000009">
    <property type="protein sequence ID" value="NBH31649.1"/>
    <property type="molecule type" value="Genomic_DNA"/>
</dbReference>
<evidence type="ECO:0000313" key="3">
    <source>
        <dbReference type="Proteomes" id="UP000481807"/>
    </source>
</evidence>
<dbReference type="SUPFAM" id="SSF47413">
    <property type="entry name" value="lambda repressor-like DNA-binding domains"/>
    <property type="match status" value="1"/>
</dbReference>
<proteinExistence type="predicted"/>
<dbReference type="InterPro" id="IPR010982">
    <property type="entry name" value="Lambda_DNA-bd_dom_sf"/>
</dbReference>
<dbReference type="PROSITE" id="PS50943">
    <property type="entry name" value="HTH_CROC1"/>
    <property type="match status" value="1"/>
</dbReference>
<comment type="caution">
    <text evidence="2">The sequence shown here is derived from an EMBL/GenBank/DDBJ whole genome shotgun (WGS) entry which is preliminary data.</text>
</comment>